<evidence type="ECO:0000313" key="1">
    <source>
        <dbReference type="EMBL" id="KAG2328617.1"/>
    </source>
</evidence>
<gene>
    <name evidence="1" type="ORF">Bca52824_011345</name>
</gene>
<protein>
    <submittedName>
        <fullName evidence="1">Uncharacterized protein</fullName>
    </submittedName>
</protein>
<keyword evidence="2" id="KW-1185">Reference proteome</keyword>
<sequence length="365" mass="42789">MFCGWRLAYLLSSESAKEHNLTKFYSLRQNIIFFVGQTIFLKQWGVTESSQSYWSVLLRKSGAAVATTYFELYIVLKIIEFEEHSRLQLWLNTDLFRLIAVESMEDENSQALIIDDETFQMKHKWKRKDLPFTCLKVARVQILGLLDFKYELQAPQTSTKRRITVLAGYMISFYTMHCKLDVVWTYRVRMLLHEHGVVYKLERKIVHVGLVEPVSTEQLLQIHVQKQQKKRKFLKCWMFKYKDSSIKAASQAVVDMGLRRHWYQLTMACFRCEHYKRICNSDQRQEGHYDRMEATKPLSEGLKQCVYSVEVLVVLQNTVTLVHFTAEDATVVMCSKYTIFRCIVRHQSSSGPIDAITAAELMPVM</sequence>
<evidence type="ECO:0000313" key="2">
    <source>
        <dbReference type="Proteomes" id="UP000886595"/>
    </source>
</evidence>
<comment type="caution">
    <text evidence="1">The sequence shown here is derived from an EMBL/GenBank/DDBJ whole genome shotgun (WGS) entry which is preliminary data.</text>
</comment>
<name>A0A8X8BC51_BRACI</name>
<proteinExistence type="predicted"/>
<accession>A0A8X8BC51</accession>
<dbReference type="EMBL" id="JAAMPC010000002">
    <property type="protein sequence ID" value="KAG2328617.1"/>
    <property type="molecule type" value="Genomic_DNA"/>
</dbReference>
<organism evidence="1 2">
    <name type="scientific">Brassica carinata</name>
    <name type="common">Ethiopian mustard</name>
    <name type="synonym">Abyssinian cabbage</name>
    <dbReference type="NCBI Taxonomy" id="52824"/>
    <lineage>
        <taxon>Eukaryota</taxon>
        <taxon>Viridiplantae</taxon>
        <taxon>Streptophyta</taxon>
        <taxon>Embryophyta</taxon>
        <taxon>Tracheophyta</taxon>
        <taxon>Spermatophyta</taxon>
        <taxon>Magnoliopsida</taxon>
        <taxon>eudicotyledons</taxon>
        <taxon>Gunneridae</taxon>
        <taxon>Pentapetalae</taxon>
        <taxon>rosids</taxon>
        <taxon>malvids</taxon>
        <taxon>Brassicales</taxon>
        <taxon>Brassicaceae</taxon>
        <taxon>Brassiceae</taxon>
        <taxon>Brassica</taxon>
    </lineage>
</organism>
<dbReference type="Proteomes" id="UP000886595">
    <property type="component" value="Unassembled WGS sequence"/>
</dbReference>
<dbReference type="AlphaFoldDB" id="A0A8X8BC51"/>
<reference evidence="1 2" key="1">
    <citation type="submission" date="2020-02" db="EMBL/GenBank/DDBJ databases">
        <authorList>
            <person name="Ma Q."/>
            <person name="Huang Y."/>
            <person name="Song X."/>
            <person name="Pei D."/>
        </authorList>
    </citation>
    <scope>NUCLEOTIDE SEQUENCE [LARGE SCALE GENOMIC DNA]</scope>
    <source>
        <strain evidence="1">Sxm20200214</strain>
        <tissue evidence="1">Leaf</tissue>
    </source>
</reference>